<sequence>MIGNPLNNPQETIQEKIREVIQFEKETLPQITRFLKTIEPFLEEITKTESPIAVSYLTLHTIFQKLRSFEKDILAISKPTIDSFADEIIKRGLNKEFLNLNMNMPTAPDLQKFMGLKSQANFAQAVTALKMDFVYWFHLPFIVAAKWERFWIFILSMIPSEDPARGVYQQCRNEFKAVDHEQMFRRAAETSKKQLELLKQYGKNANIDFNESLKLRICVKGSIVTGSIQSPVNVPAHLFLFEDRIAILNVNEKSVKQQSNLSVWLVQSTVFPKSQMVIDVLGIDFSFAFQPENSVDFEALKHNWEILRSQKPKDYSIYQPIRLNSSEPDALEWVEINE</sequence>
<organism evidence="1 2">
    <name type="scientific">Tritrichomonas foetus</name>
    <dbReference type="NCBI Taxonomy" id="1144522"/>
    <lineage>
        <taxon>Eukaryota</taxon>
        <taxon>Metamonada</taxon>
        <taxon>Parabasalia</taxon>
        <taxon>Tritrichomonadida</taxon>
        <taxon>Tritrichomonadidae</taxon>
        <taxon>Tritrichomonas</taxon>
    </lineage>
</organism>
<dbReference type="GeneID" id="94843422"/>
<accession>A0A1J4JSH2</accession>
<dbReference type="AlphaFoldDB" id="A0A1J4JSH2"/>
<keyword evidence="2" id="KW-1185">Reference proteome</keyword>
<reference evidence="1" key="1">
    <citation type="submission" date="2016-10" db="EMBL/GenBank/DDBJ databases">
        <authorList>
            <person name="Benchimol M."/>
            <person name="Almeida L.G."/>
            <person name="Vasconcelos A.T."/>
            <person name="Perreira-Neves A."/>
            <person name="Rosa I.A."/>
            <person name="Tasca T."/>
            <person name="Bogo M.R."/>
            <person name="de Souza W."/>
        </authorList>
    </citation>
    <scope>NUCLEOTIDE SEQUENCE [LARGE SCALE GENOMIC DNA]</scope>
    <source>
        <strain evidence="1">K</strain>
    </source>
</reference>
<dbReference type="EMBL" id="MLAK01000953">
    <property type="protein sequence ID" value="OHT00476.1"/>
    <property type="molecule type" value="Genomic_DNA"/>
</dbReference>
<evidence type="ECO:0000313" key="1">
    <source>
        <dbReference type="EMBL" id="OHT00476.1"/>
    </source>
</evidence>
<dbReference type="RefSeq" id="XP_068353612.1">
    <property type="nucleotide sequence ID" value="XM_068508718.1"/>
</dbReference>
<proteinExistence type="predicted"/>
<name>A0A1J4JSH2_9EUKA</name>
<dbReference type="VEuPathDB" id="TrichDB:TRFO_32841"/>
<comment type="caution">
    <text evidence="1">The sequence shown here is derived from an EMBL/GenBank/DDBJ whole genome shotgun (WGS) entry which is preliminary data.</text>
</comment>
<gene>
    <name evidence="1" type="ORF">TRFO_32841</name>
</gene>
<dbReference type="Proteomes" id="UP000179807">
    <property type="component" value="Unassembled WGS sequence"/>
</dbReference>
<evidence type="ECO:0000313" key="2">
    <source>
        <dbReference type="Proteomes" id="UP000179807"/>
    </source>
</evidence>
<protein>
    <submittedName>
        <fullName evidence="1">Uncharacterized protein</fullName>
    </submittedName>
</protein>